<name>A0A543CDY7_9ACTN</name>
<feature type="repeat" description="TPR" evidence="5">
    <location>
        <begin position="936"/>
        <end position="969"/>
    </location>
</feature>
<dbReference type="SMART" id="SM01043">
    <property type="entry name" value="BTAD"/>
    <property type="match status" value="1"/>
</dbReference>
<dbReference type="InterPro" id="IPR058852">
    <property type="entry name" value="HTH_77"/>
</dbReference>
<proteinExistence type="inferred from homology"/>
<comment type="similarity">
    <text evidence="1">Belongs to the AfsR/DnrI/RedD regulatory family.</text>
</comment>
<organism evidence="8 9">
    <name type="scientific">Actinoallomurus bryophytorum</name>
    <dbReference type="NCBI Taxonomy" id="1490222"/>
    <lineage>
        <taxon>Bacteria</taxon>
        <taxon>Bacillati</taxon>
        <taxon>Actinomycetota</taxon>
        <taxon>Actinomycetes</taxon>
        <taxon>Streptosporangiales</taxon>
        <taxon>Thermomonosporaceae</taxon>
        <taxon>Actinoallomurus</taxon>
    </lineage>
</organism>
<keyword evidence="3 6" id="KW-0238">DNA-binding</keyword>
<dbReference type="OrthoDB" id="3194665at2"/>
<evidence type="ECO:0000259" key="7">
    <source>
        <dbReference type="PROSITE" id="PS51755"/>
    </source>
</evidence>
<keyword evidence="2" id="KW-0805">Transcription regulation</keyword>
<keyword evidence="9" id="KW-1185">Reference proteome</keyword>
<dbReference type="InterPro" id="IPR005158">
    <property type="entry name" value="BTAD"/>
</dbReference>
<evidence type="ECO:0000256" key="6">
    <source>
        <dbReference type="PROSITE-ProRule" id="PRU01091"/>
    </source>
</evidence>
<dbReference type="InterPro" id="IPR001867">
    <property type="entry name" value="OmpR/PhoB-type_DNA-bd"/>
</dbReference>
<dbReference type="InterPro" id="IPR016032">
    <property type="entry name" value="Sig_transdc_resp-reg_C-effctor"/>
</dbReference>
<dbReference type="Gene3D" id="3.40.50.300">
    <property type="entry name" value="P-loop containing nucleotide triphosphate hydrolases"/>
    <property type="match status" value="1"/>
</dbReference>
<dbReference type="GO" id="GO:0000160">
    <property type="term" value="P:phosphorelay signal transduction system"/>
    <property type="evidence" value="ECO:0007669"/>
    <property type="project" value="InterPro"/>
</dbReference>
<evidence type="ECO:0000256" key="5">
    <source>
        <dbReference type="PROSITE-ProRule" id="PRU00339"/>
    </source>
</evidence>
<feature type="DNA-binding region" description="OmpR/PhoB-type" evidence="6">
    <location>
        <begin position="1"/>
        <end position="92"/>
    </location>
</feature>
<dbReference type="PRINTS" id="PR00364">
    <property type="entry name" value="DISEASERSIST"/>
</dbReference>
<dbReference type="RefSeq" id="WP_141953314.1">
    <property type="nucleotide sequence ID" value="NZ_VFOZ01000001.1"/>
</dbReference>
<dbReference type="PANTHER" id="PTHR47691:SF3">
    <property type="entry name" value="HTH-TYPE TRANSCRIPTIONAL REGULATOR RV0890C-RELATED"/>
    <property type="match status" value="1"/>
</dbReference>
<keyword evidence="4" id="KW-0804">Transcription</keyword>
<evidence type="ECO:0000256" key="2">
    <source>
        <dbReference type="ARBA" id="ARBA00023015"/>
    </source>
</evidence>
<evidence type="ECO:0000313" key="8">
    <source>
        <dbReference type="EMBL" id="TQL95289.1"/>
    </source>
</evidence>
<dbReference type="AlphaFoldDB" id="A0A543CDY7"/>
<dbReference type="Proteomes" id="UP000316096">
    <property type="component" value="Unassembled WGS sequence"/>
</dbReference>
<dbReference type="Pfam" id="PF03704">
    <property type="entry name" value="BTAD"/>
    <property type="match status" value="1"/>
</dbReference>
<dbReference type="PROSITE" id="PS50005">
    <property type="entry name" value="TPR"/>
    <property type="match status" value="1"/>
</dbReference>
<dbReference type="EMBL" id="VFOZ01000001">
    <property type="protein sequence ID" value="TQL95289.1"/>
    <property type="molecule type" value="Genomic_DNA"/>
</dbReference>
<dbReference type="SUPFAM" id="SSF46894">
    <property type="entry name" value="C-terminal effector domain of the bipartite response regulators"/>
    <property type="match status" value="1"/>
</dbReference>
<feature type="domain" description="OmpR/PhoB-type" evidence="7">
    <location>
        <begin position="1"/>
        <end position="92"/>
    </location>
</feature>
<gene>
    <name evidence="8" type="ORF">FB559_0789</name>
</gene>
<comment type="caution">
    <text evidence="8">The sequence shown here is derived from an EMBL/GenBank/DDBJ whole genome shotgun (WGS) entry which is preliminary data.</text>
</comment>
<dbReference type="Gene3D" id="1.25.40.10">
    <property type="entry name" value="Tetratricopeptide repeat domain"/>
    <property type="match status" value="2"/>
</dbReference>
<dbReference type="Pfam" id="PF13424">
    <property type="entry name" value="TPR_12"/>
    <property type="match status" value="1"/>
</dbReference>
<dbReference type="GO" id="GO:0006355">
    <property type="term" value="P:regulation of DNA-templated transcription"/>
    <property type="evidence" value="ECO:0007669"/>
    <property type="project" value="InterPro"/>
</dbReference>
<dbReference type="SUPFAM" id="SSF52540">
    <property type="entry name" value="P-loop containing nucleoside triphosphate hydrolases"/>
    <property type="match status" value="1"/>
</dbReference>
<dbReference type="InterPro" id="IPR019734">
    <property type="entry name" value="TPR_rpt"/>
</dbReference>
<accession>A0A543CDY7</accession>
<protein>
    <submittedName>
        <fullName evidence="8">Putative ATPase</fullName>
    </submittedName>
</protein>
<dbReference type="Pfam" id="PF00486">
    <property type="entry name" value="Trans_reg_C"/>
    <property type="match status" value="1"/>
</dbReference>
<dbReference type="FunFam" id="1.25.40.10:FF:000222">
    <property type="entry name" value="SARP family transcriptional regulator"/>
    <property type="match status" value="1"/>
</dbReference>
<dbReference type="SMART" id="SM00862">
    <property type="entry name" value="Trans_reg_C"/>
    <property type="match status" value="1"/>
</dbReference>
<evidence type="ECO:0000256" key="1">
    <source>
        <dbReference type="ARBA" id="ARBA00005820"/>
    </source>
</evidence>
<evidence type="ECO:0000256" key="3">
    <source>
        <dbReference type="ARBA" id="ARBA00023125"/>
    </source>
</evidence>
<dbReference type="InterPro" id="IPR027417">
    <property type="entry name" value="P-loop_NTPase"/>
</dbReference>
<dbReference type="Pfam" id="PF25872">
    <property type="entry name" value="HTH_77"/>
    <property type="match status" value="1"/>
</dbReference>
<keyword evidence="5" id="KW-0802">TPR repeat</keyword>
<sequence>MWFGILGATEVRSADGGAVPVGGPRVRSLLALLLLNAGRLVATERLIDGLYGDDPPAGAANALQSQVSRLRRGLMDAADSVEFHAAGYRLAVDPDDVDVHRFERLTRDGRQALNAGDASRASALLREALGLWRGPALADVTGAPFAEAQIARLEELRVSAVEDRAEAELKLGGHRDLVPELRDLVAANPLRERAYGQLMRALYAGGRQAEALTVFEDARRTLAEELGTDPSPELTAVHLAVLRAEPALAAPAETPYAAPAGPARLPAQLTSFVGREEELQRIGKLLAAGRLVTLLGPGGAGKTRLAIEAVGQERCEVCFVDLAPVEGVSSPDAMPVAQAVIESLGLRESGLFASAPELPDPVGRLVAALSERRILLILDNCEHVIEEAARLTHRLLGACPLLRVLATSREALGITGEALCPLPPLALPPPATDAPEALGYPAVRLFADRATAVRPGLDPAAELPAIQRICAALDGLPLAIELAAARLRSLTVEEVAARLDDRFRLLSRGDRTKAPRHRTLRAVVEWSWDLLGEDEQRLARRLTVFAGGATPEAAARVCGLPDVDELLADLVDKSLVEDAGGRYRMLDTIRVFCAERLAEAGEEESTHAAHTAYFLGLAETAESYLRRAEQVDWLARLGADHGNLVAALRWAVRGDQASALRLLAALSSYWWLRGLRSEGAPIALELLDLIGPEPLAGMEEEYVLAIMIAVHGGSQGPRTRDHKRTVESILSGLGPEHPPLRPMVTVLWALMTGPSHTNIELQERLMGRDPWSLALRHLGWGYIRIFGGDVTGAEAEFEAGIVGFRAIGDRWGLAGLLAAQARLAAGRGEDDRSLALADEAFELVRQLGAVEDLADLLCLRAEGMTRSGDFAQAHACYERAAEFARTSGAPETVAQVRRGLGELARTRGDLAEARRCYENALSACTTESFGVMEVRAHVLIGLGRVAEAEGDAAGAASRYREALTVSPGDLRAAASAVEGMAGVALFDDDGERAALLLGAGPALRGMSVAGDPDVARASRRARELLGDAAYTSAYDRGAAMSREEILTLMAPGR</sequence>
<dbReference type="Gene3D" id="1.10.10.10">
    <property type="entry name" value="Winged helix-like DNA-binding domain superfamily/Winged helix DNA-binding domain"/>
    <property type="match status" value="1"/>
</dbReference>
<dbReference type="CDD" id="cd15831">
    <property type="entry name" value="BTAD"/>
    <property type="match status" value="1"/>
</dbReference>
<dbReference type="SMART" id="SM00028">
    <property type="entry name" value="TPR"/>
    <property type="match status" value="3"/>
</dbReference>
<dbReference type="PROSITE" id="PS51755">
    <property type="entry name" value="OMPR_PHOB"/>
    <property type="match status" value="1"/>
</dbReference>
<dbReference type="InterPro" id="IPR036388">
    <property type="entry name" value="WH-like_DNA-bd_sf"/>
</dbReference>
<dbReference type="GO" id="GO:0003677">
    <property type="term" value="F:DNA binding"/>
    <property type="evidence" value="ECO:0007669"/>
    <property type="project" value="UniProtKB-UniRule"/>
</dbReference>
<evidence type="ECO:0000256" key="4">
    <source>
        <dbReference type="ARBA" id="ARBA00023163"/>
    </source>
</evidence>
<dbReference type="InterPro" id="IPR011990">
    <property type="entry name" value="TPR-like_helical_dom_sf"/>
</dbReference>
<dbReference type="SUPFAM" id="SSF48452">
    <property type="entry name" value="TPR-like"/>
    <property type="match status" value="2"/>
</dbReference>
<reference evidence="8 9" key="1">
    <citation type="submission" date="2019-06" db="EMBL/GenBank/DDBJ databases">
        <title>Sequencing the genomes of 1000 actinobacteria strains.</title>
        <authorList>
            <person name="Klenk H.-P."/>
        </authorList>
    </citation>
    <scope>NUCLEOTIDE SEQUENCE [LARGE SCALE GENOMIC DNA]</scope>
    <source>
        <strain evidence="8 9">DSM 102200</strain>
    </source>
</reference>
<dbReference type="PANTHER" id="PTHR47691">
    <property type="entry name" value="REGULATOR-RELATED"/>
    <property type="match status" value="1"/>
</dbReference>
<evidence type="ECO:0000313" key="9">
    <source>
        <dbReference type="Proteomes" id="UP000316096"/>
    </source>
</evidence>